<evidence type="ECO:0000313" key="2">
    <source>
        <dbReference type="Proteomes" id="UP000789525"/>
    </source>
</evidence>
<evidence type="ECO:0000313" key="1">
    <source>
        <dbReference type="EMBL" id="CAG8746427.1"/>
    </source>
</evidence>
<gene>
    <name evidence="1" type="ORF">ACOLOM_LOCUS12467</name>
</gene>
<sequence length="199" mass="22845">PGDVECNNPHCGTKYASAWRTNPEGGWLCNACGIFIRTKGFHRPPEVINRVYKTAITTQIAPKKDSLRKRKNPETNVAVNARSKDEPLPWSRKEYLKCGLYSMDLKVNKSTKRNSKETVKEVSSEVFPLPVQYGQFLMTERRDFRLPWDIMTAHKLGLLQREYKKIQTNIYIDRKRKNEKPVICDCKPPSDGGPGCTED</sequence>
<feature type="non-terminal residue" evidence="1">
    <location>
        <position position="199"/>
    </location>
</feature>
<dbReference type="Proteomes" id="UP000789525">
    <property type="component" value="Unassembled WGS sequence"/>
</dbReference>
<keyword evidence="2" id="KW-1185">Reference proteome</keyword>
<organism evidence="1 2">
    <name type="scientific">Acaulospora colombiana</name>
    <dbReference type="NCBI Taxonomy" id="27376"/>
    <lineage>
        <taxon>Eukaryota</taxon>
        <taxon>Fungi</taxon>
        <taxon>Fungi incertae sedis</taxon>
        <taxon>Mucoromycota</taxon>
        <taxon>Glomeromycotina</taxon>
        <taxon>Glomeromycetes</taxon>
        <taxon>Diversisporales</taxon>
        <taxon>Acaulosporaceae</taxon>
        <taxon>Acaulospora</taxon>
    </lineage>
</organism>
<comment type="caution">
    <text evidence="1">The sequence shown here is derived from an EMBL/GenBank/DDBJ whole genome shotgun (WGS) entry which is preliminary data.</text>
</comment>
<accession>A0ACA9QFQ1</accession>
<name>A0ACA9QFQ1_9GLOM</name>
<dbReference type="EMBL" id="CAJVPT010050708">
    <property type="protein sequence ID" value="CAG8746427.1"/>
    <property type="molecule type" value="Genomic_DNA"/>
</dbReference>
<reference evidence="1" key="1">
    <citation type="submission" date="2021-06" db="EMBL/GenBank/DDBJ databases">
        <authorList>
            <person name="Kallberg Y."/>
            <person name="Tangrot J."/>
            <person name="Rosling A."/>
        </authorList>
    </citation>
    <scope>NUCLEOTIDE SEQUENCE</scope>
    <source>
        <strain evidence="1">CL356</strain>
    </source>
</reference>
<feature type="non-terminal residue" evidence="1">
    <location>
        <position position="1"/>
    </location>
</feature>
<protein>
    <submittedName>
        <fullName evidence="1">794_t:CDS:1</fullName>
    </submittedName>
</protein>
<proteinExistence type="predicted"/>